<keyword evidence="4" id="KW-1185">Reference proteome</keyword>
<comment type="caution">
    <text evidence="3">The sequence shown here is derived from an EMBL/GenBank/DDBJ whole genome shotgun (WGS) entry which is preliminary data.</text>
</comment>
<organism evidence="3 4">
    <name type="scientific">Marinobacter fuscus</name>
    <dbReference type="NCBI Taxonomy" id="2109942"/>
    <lineage>
        <taxon>Bacteria</taxon>
        <taxon>Pseudomonadati</taxon>
        <taxon>Pseudomonadota</taxon>
        <taxon>Gammaproteobacteria</taxon>
        <taxon>Pseudomonadales</taxon>
        <taxon>Marinobacteraceae</taxon>
        <taxon>Marinobacter</taxon>
    </lineage>
</organism>
<dbReference type="EMBL" id="PXNP01000013">
    <property type="protein sequence ID" value="PSF12353.1"/>
    <property type="molecule type" value="Genomic_DNA"/>
</dbReference>
<reference evidence="3 4" key="1">
    <citation type="submission" date="2018-03" db="EMBL/GenBank/DDBJ databases">
        <title>Marinobacter brunus sp. nov., a marine bacterium of Gamma-proteobacteria isolated from the surface seawater of the South China Sea.</title>
        <authorList>
            <person name="Cheng H."/>
            <person name="Wu Y.-H."/>
            <person name="Xamxidin M."/>
            <person name="Xu X.-W."/>
        </authorList>
    </citation>
    <scope>NUCLEOTIDE SEQUENCE [LARGE SCALE GENOMIC DNA]</scope>
    <source>
        <strain evidence="3 4">NH169-3</strain>
    </source>
</reference>
<dbReference type="AlphaFoldDB" id="A0A2T1KRP9"/>
<dbReference type="OrthoDB" id="6361860at2"/>
<sequence>MAIKILAAITTGMLIAQSAVALPILQLDIDGGTYLGGSEESTVTDTSSFSLWALGKTSEIDLSVDYYLSVALLPATTDHVTDIANFGEVMINGTKLSSFASTFEYGQPPIESIDGELAPHGVFDTIYYELAFKFDTLGNVSAYNVADDSAAPGELYREIFDIDASALNTGYGLHFDLYTYGDSKGDKIRVTDFAPFSHDAAYCIGLDCEPHEVTEPSTLALLGLGLISILGIRRRSST</sequence>
<gene>
    <name evidence="3" type="ORF">C7H09_03860</name>
</gene>
<proteinExistence type="predicted"/>
<dbReference type="NCBIfam" id="TIGR02595">
    <property type="entry name" value="PEP_CTERM"/>
    <property type="match status" value="1"/>
</dbReference>
<dbReference type="InterPro" id="IPR013424">
    <property type="entry name" value="Ice-binding_C"/>
</dbReference>
<dbReference type="RefSeq" id="WP_106761310.1">
    <property type="nucleotide sequence ID" value="NZ_PXNP01000013.1"/>
</dbReference>
<accession>A0A2T1KRP9</accession>
<evidence type="ECO:0000313" key="3">
    <source>
        <dbReference type="EMBL" id="PSF12353.1"/>
    </source>
</evidence>
<evidence type="ECO:0000313" key="4">
    <source>
        <dbReference type="Proteomes" id="UP000239866"/>
    </source>
</evidence>
<dbReference type="Pfam" id="PF07589">
    <property type="entry name" value="PEP-CTERM"/>
    <property type="match status" value="1"/>
</dbReference>
<feature type="signal peptide" evidence="1">
    <location>
        <begin position="1"/>
        <end position="21"/>
    </location>
</feature>
<feature type="domain" description="Ice-binding protein C-terminal" evidence="2">
    <location>
        <begin position="213"/>
        <end position="235"/>
    </location>
</feature>
<name>A0A2T1KRP9_9GAMM</name>
<keyword evidence="1" id="KW-0732">Signal</keyword>
<dbReference type="Proteomes" id="UP000239866">
    <property type="component" value="Unassembled WGS sequence"/>
</dbReference>
<evidence type="ECO:0000259" key="2">
    <source>
        <dbReference type="Pfam" id="PF07589"/>
    </source>
</evidence>
<evidence type="ECO:0000256" key="1">
    <source>
        <dbReference type="SAM" id="SignalP"/>
    </source>
</evidence>
<feature type="chain" id="PRO_5015679089" description="Ice-binding protein C-terminal domain-containing protein" evidence="1">
    <location>
        <begin position="22"/>
        <end position="238"/>
    </location>
</feature>
<protein>
    <recommendedName>
        <fullName evidence="2">Ice-binding protein C-terminal domain-containing protein</fullName>
    </recommendedName>
</protein>
<dbReference type="NCBIfam" id="NF038141">
    <property type="entry name" value="choice_anch_N"/>
    <property type="match status" value="1"/>
</dbReference>